<keyword evidence="6" id="KW-0479">Metal-binding</keyword>
<evidence type="ECO:0000256" key="6">
    <source>
        <dbReference type="ARBA" id="ARBA00022723"/>
    </source>
</evidence>
<evidence type="ECO:0000256" key="3">
    <source>
        <dbReference type="ARBA" id="ARBA00001941"/>
    </source>
</evidence>
<dbReference type="STRING" id="593117.TGAM_1433"/>
<name>C5A6S3_THEGJ</name>
<comment type="catalytic activity">
    <reaction evidence="1">
        <text>a 2'-deoxyribonucleoside 5'-phosphate + H2O = a 2'-deoxyribonucleoside + phosphate</text>
        <dbReference type="Rhea" id="RHEA:36167"/>
        <dbReference type="ChEBI" id="CHEBI:15377"/>
        <dbReference type="ChEBI" id="CHEBI:18274"/>
        <dbReference type="ChEBI" id="CHEBI:43474"/>
        <dbReference type="ChEBI" id="CHEBI:65317"/>
        <dbReference type="EC" id="3.1.3.89"/>
    </reaction>
</comment>
<dbReference type="RefSeq" id="WP_015859046.1">
    <property type="nucleotide sequence ID" value="NC_012804.1"/>
</dbReference>
<sequence>MLELFLELGNLKRLPRTGWLLRGIPNPEPIAAHSYRVATITLFLADELKSRGVEIDVEKALKIALLHDAGEARITDVPLPAQRYFNKVEGEVKALGEMLSITGREGEYLSLFREYEEELSVEGKLVKFADRLEMLIQAYEYEKAGFANLDEFWRTVEKLRESELYEYFRDIVEGLVERRKKLHRGLAHSHYNNPQLPVEKSSKSQMR</sequence>
<proteinExistence type="predicted"/>
<dbReference type="GO" id="GO:0005737">
    <property type="term" value="C:cytoplasm"/>
    <property type="evidence" value="ECO:0007669"/>
    <property type="project" value="TreeGrafter"/>
</dbReference>
<evidence type="ECO:0000256" key="1">
    <source>
        <dbReference type="ARBA" id="ARBA00001638"/>
    </source>
</evidence>
<dbReference type="Pfam" id="PF13023">
    <property type="entry name" value="HD_3"/>
    <property type="match status" value="1"/>
</dbReference>
<dbReference type="InterPro" id="IPR003607">
    <property type="entry name" value="HD/PDEase_dom"/>
</dbReference>
<dbReference type="SUPFAM" id="SSF109604">
    <property type="entry name" value="HD-domain/PDEase-like"/>
    <property type="match status" value="1"/>
</dbReference>
<protein>
    <recommendedName>
        <fullName evidence="5">5'-deoxynucleotidase</fullName>
        <ecNumber evidence="5">3.1.3.89</ecNumber>
    </recommendedName>
</protein>
<dbReference type="GeneID" id="7988166"/>
<dbReference type="Gene3D" id="1.10.3210.10">
    <property type="entry name" value="Hypothetical protein af1432"/>
    <property type="match status" value="1"/>
</dbReference>
<comment type="subunit">
    <text evidence="4">Homodimer.</text>
</comment>
<evidence type="ECO:0000313" key="10">
    <source>
        <dbReference type="Proteomes" id="UP000001488"/>
    </source>
</evidence>
<evidence type="ECO:0000256" key="4">
    <source>
        <dbReference type="ARBA" id="ARBA00011738"/>
    </source>
</evidence>
<organism evidence="9 10">
    <name type="scientific">Thermococcus gammatolerans (strain DSM 15229 / JCM 11827 / EJ3)</name>
    <dbReference type="NCBI Taxonomy" id="593117"/>
    <lineage>
        <taxon>Archaea</taxon>
        <taxon>Methanobacteriati</taxon>
        <taxon>Methanobacteriota</taxon>
        <taxon>Thermococci</taxon>
        <taxon>Thermococcales</taxon>
        <taxon>Thermococcaceae</taxon>
        <taxon>Thermococcus</taxon>
    </lineage>
</organism>
<feature type="domain" description="HD/PDEase" evidence="8">
    <location>
        <begin position="26"/>
        <end position="144"/>
    </location>
</feature>
<dbReference type="GO" id="GO:0046872">
    <property type="term" value="F:metal ion binding"/>
    <property type="evidence" value="ECO:0007669"/>
    <property type="project" value="UniProtKB-KW"/>
</dbReference>
<dbReference type="GO" id="GO:0002953">
    <property type="term" value="F:5'-deoxynucleotidase activity"/>
    <property type="evidence" value="ECO:0007669"/>
    <property type="project" value="UniProtKB-EC"/>
</dbReference>
<keyword evidence="7 9" id="KW-0378">Hydrolase</keyword>
<evidence type="ECO:0000256" key="2">
    <source>
        <dbReference type="ARBA" id="ARBA00001936"/>
    </source>
</evidence>
<keyword evidence="10" id="KW-1185">Reference proteome</keyword>
<comment type="cofactor">
    <cofactor evidence="3">
        <name>Co(2+)</name>
        <dbReference type="ChEBI" id="CHEBI:48828"/>
    </cofactor>
</comment>
<dbReference type="PATRIC" id="fig|593117.10.peg.1435"/>
<evidence type="ECO:0000259" key="8">
    <source>
        <dbReference type="SMART" id="SM00471"/>
    </source>
</evidence>
<dbReference type="eggNOG" id="arCOG04311">
    <property type="taxonomic scope" value="Archaea"/>
</dbReference>
<evidence type="ECO:0000256" key="7">
    <source>
        <dbReference type="ARBA" id="ARBA00022801"/>
    </source>
</evidence>
<dbReference type="PANTHER" id="PTHR11845:SF13">
    <property type="entry name" value="5'-DEOXYNUCLEOTIDASE HDDC2"/>
    <property type="match status" value="1"/>
</dbReference>
<reference evidence="9 10" key="1">
    <citation type="journal article" date="2007" name="Genome Biol.">
        <title>Genome analysis and genome-wide proteomics of Thermococcus gammatolerans, the most radioresistant organism known amongst the Archaea.</title>
        <authorList>
            <person name="Zivanovic Y."/>
            <person name="Armengaud J."/>
            <person name="Lagorce A."/>
            <person name="Leplat C."/>
            <person name="Guerin P."/>
            <person name="Dutertre M."/>
            <person name="Anthouard V."/>
            <person name="Forterre P."/>
            <person name="Wincker P."/>
            <person name="Confalonieri F."/>
        </authorList>
    </citation>
    <scope>NUCLEOTIDE SEQUENCE [LARGE SCALE GENOMIC DNA]</scope>
    <source>
        <strain evidence="10">DSM 15229 / JCM 11827 / EJ3</strain>
    </source>
</reference>
<dbReference type="EMBL" id="CP001398">
    <property type="protein sequence ID" value="ACS33935.1"/>
    <property type="molecule type" value="Genomic_DNA"/>
</dbReference>
<dbReference type="AlphaFoldDB" id="C5A6S3"/>
<dbReference type="InterPro" id="IPR039356">
    <property type="entry name" value="YfbR/HDDC2"/>
</dbReference>
<dbReference type="InterPro" id="IPR006674">
    <property type="entry name" value="HD_domain"/>
</dbReference>
<dbReference type="CDD" id="cd00077">
    <property type="entry name" value="HDc"/>
    <property type="match status" value="1"/>
</dbReference>
<comment type="cofactor">
    <cofactor evidence="2">
        <name>Mn(2+)</name>
        <dbReference type="ChEBI" id="CHEBI:29035"/>
    </cofactor>
</comment>
<accession>C5A6S3</accession>
<dbReference type="PANTHER" id="PTHR11845">
    <property type="entry name" value="5'-DEOXYNUCLEOTIDASE HDDC2"/>
    <property type="match status" value="1"/>
</dbReference>
<evidence type="ECO:0000313" key="9">
    <source>
        <dbReference type="EMBL" id="ACS33935.1"/>
    </source>
</evidence>
<gene>
    <name evidence="9" type="ordered locus">TGAM_1433</name>
</gene>
<evidence type="ECO:0000256" key="5">
    <source>
        <dbReference type="ARBA" id="ARBA00012964"/>
    </source>
</evidence>
<dbReference type="PaxDb" id="593117-TGAM_1433"/>
<dbReference type="OrthoDB" id="46088at2157"/>
<dbReference type="Proteomes" id="UP000001488">
    <property type="component" value="Chromosome"/>
</dbReference>
<dbReference type="KEGG" id="tga:TGAM_1433"/>
<dbReference type="HOGENOM" id="CLU_039453_4_2_2"/>
<dbReference type="EC" id="3.1.3.89" evidence="5"/>
<dbReference type="FunFam" id="1.10.3210.10:FF:000035">
    <property type="entry name" value="HD family hydrolase"/>
    <property type="match status" value="1"/>
</dbReference>
<dbReference type="SMART" id="SM00471">
    <property type="entry name" value="HDc"/>
    <property type="match status" value="1"/>
</dbReference>